<comment type="caution">
    <text evidence="4">The sequence shown here is derived from an EMBL/GenBank/DDBJ whole genome shotgun (WGS) entry which is preliminary data.</text>
</comment>
<evidence type="ECO:0000313" key="5">
    <source>
        <dbReference type="Proteomes" id="UP000442990"/>
    </source>
</evidence>
<dbReference type="Proteomes" id="UP000442990">
    <property type="component" value="Unassembled WGS sequence"/>
</dbReference>
<protein>
    <submittedName>
        <fullName evidence="4">SDR family NAD(P)-dependent oxidoreductase</fullName>
    </submittedName>
</protein>
<comment type="similarity">
    <text evidence="1">Belongs to the short-chain dehydrogenases/reductases (SDR) family.</text>
</comment>
<evidence type="ECO:0000313" key="4">
    <source>
        <dbReference type="EMBL" id="KAB1980238.1"/>
    </source>
</evidence>
<dbReference type="PANTHER" id="PTHR42901">
    <property type="entry name" value="ALCOHOL DEHYDROGENASE"/>
    <property type="match status" value="1"/>
</dbReference>
<dbReference type="GO" id="GO:0016491">
    <property type="term" value="F:oxidoreductase activity"/>
    <property type="evidence" value="ECO:0007669"/>
    <property type="project" value="UniProtKB-KW"/>
</dbReference>
<keyword evidence="5" id="KW-1185">Reference proteome</keyword>
<dbReference type="Pfam" id="PF00106">
    <property type="entry name" value="adh_short"/>
    <property type="match status" value="1"/>
</dbReference>
<dbReference type="EMBL" id="WBKG01000038">
    <property type="protein sequence ID" value="KAB1980238.1"/>
    <property type="molecule type" value="Genomic_DNA"/>
</dbReference>
<proteinExistence type="inferred from homology"/>
<reference evidence="4 5" key="1">
    <citation type="submission" date="2019-09" db="EMBL/GenBank/DDBJ databases">
        <title>Isolation and identification of active actinomycetes.</title>
        <authorList>
            <person name="Yu Z."/>
            <person name="Han C."/>
            <person name="Yu B."/>
        </authorList>
    </citation>
    <scope>NUCLEOTIDE SEQUENCE [LARGE SCALE GENOMIC DNA]</scope>
    <source>
        <strain evidence="4 5">NEAU-H2</strain>
    </source>
</reference>
<dbReference type="SUPFAM" id="SSF51735">
    <property type="entry name" value="NAD(P)-binding Rossmann-fold domains"/>
    <property type="match status" value="1"/>
</dbReference>
<gene>
    <name evidence="4" type="ORF">F8144_34435</name>
</gene>
<dbReference type="Gene3D" id="3.40.50.720">
    <property type="entry name" value="NAD(P)-binding Rossmann-like Domain"/>
    <property type="match status" value="1"/>
</dbReference>
<evidence type="ECO:0000256" key="2">
    <source>
        <dbReference type="ARBA" id="ARBA00023002"/>
    </source>
</evidence>
<dbReference type="InterPro" id="IPR036291">
    <property type="entry name" value="NAD(P)-bd_dom_sf"/>
</dbReference>
<sequence length="259" mass="27630">MMFRFPHGLSTRGTHHGMTPNRPLAVVTDGSSGIGFELARQLAARGFDLIVTAEDHDRLQEAAARIRAEGAQVETAVADLRRFEEAERFYTATRVMSRPVAVAALNAGGGHGGAFLETDLLDELEIVDLNVRATVHLANRFLCDMVYEGEGRVLMASPPAPATPGPFQAVYDASRSFLRSFARALRAELRGTGVSVTALTPGPAGSTSVHRVGTDGVRLGRQGEDDPARMTEQCLDALFSDEDETAAGPAKAEAQQLVG</sequence>
<evidence type="ECO:0000259" key="3">
    <source>
        <dbReference type="SMART" id="SM00822"/>
    </source>
</evidence>
<dbReference type="PRINTS" id="PR00081">
    <property type="entry name" value="GDHRDH"/>
</dbReference>
<name>A0A7J5D775_9ACTN</name>
<evidence type="ECO:0000256" key="1">
    <source>
        <dbReference type="ARBA" id="ARBA00006484"/>
    </source>
</evidence>
<feature type="domain" description="Ketoreductase" evidence="3">
    <location>
        <begin position="23"/>
        <end position="233"/>
    </location>
</feature>
<organism evidence="4 5">
    <name type="scientific">Streptomyces triticiradicis</name>
    <dbReference type="NCBI Taxonomy" id="2651189"/>
    <lineage>
        <taxon>Bacteria</taxon>
        <taxon>Bacillati</taxon>
        <taxon>Actinomycetota</taxon>
        <taxon>Actinomycetes</taxon>
        <taxon>Kitasatosporales</taxon>
        <taxon>Streptomycetaceae</taxon>
        <taxon>Streptomyces</taxon>
    </lineage>
</organism>
<dbReference type="SMART" id="SM00822">
    <property type="entry name" value="PKS_KR"/>
    <property type="match status" value="1"/>
</dbReference>
<dbReference type="AlphaFoldDB" id="A0A7J5D775"/>
<dbReference type="CDD" id="cd05233">
    <property type="entry name" value="SDR_c"/>
    <property type="match status" value="1"/>
</dbReference>
<dbReference type="PANTHER" id="PTHR42901:SF1">
    <property type="entry name" value="ALCOHOL DEHYDROGENASE"/>
    <property type="match status" value="1"/>
</dbReference>
<keyword evidence="2" id="KW-0560">Oxidoreductase</keyword>
<dbReference type="InterPro" id="IPR002347">
    <property type="entry name" value="SDR_fam"/>
</dbReference>
<dbReference type="InterPro" id="IPR057326">
    <property type="entry name" value="KR_dom"/>
</dbReference>
<accession>A0A7J5D775</accession>